<organism evidence="1 2">
    <name type="scientific">Adineta steineri</name>
    <dbReference type="NCBI Taxonomy" id="433720"/>
    <lineage>
        <taxon>Eukaryota</taxon>
        <taxon>Metazoa</taxon>
        <taxon>Spiralia</taxon>
        <taxon>Gnathifera</taxon>
        <taxon>Rotifera</taxon>
        <taxon>Eurotatoria</taxon>
        <taxon>Bdelloidea</taxon>
        <taxon>Adinetida</taxon>
        <taxon>Adinetidae</taxon>
        <taxon>Adineta</taxon>
    </lineage>
</organism>
<accession>A0A820L9Y2</accession>
<dbReference type="EMBL" id="CAJOAY010021849">
    <property type="protein sequence ID" value="CAF4351905.1"/>
    <property type="molecule type" value="Genomic_DNA"/>
</dbReference>
<name>A0A820L9Y2_9BILA</name>
<feature type="non-terminal residue" evidence="1">
    <location>
        <position position="1"/>
    </location>
</feature>
<protein>
    <submittedName>
        <fullName evidence="1">Uncharacterized protein</fullName>
    </submittedName>
</protein>
<feature type="non-terminal residue" evidence="1">
    <location>
        <position position="50"/>
    </location>
</feature>
<sequence>NLKQNDEFTVDLQKDKTKWTGSFWAKHGEQYGIFPRSEIWLFEPEQNTIT</sequence>
<reference evidence="1" key="1">
    <citation type="submission" date="2021-02" db="EMBL/GenBank/DDBJ databases">
        <authorList>
            <person name="Nowell W R."/>
        </authorList>
    </citation>
    <scope>NUCLEOTIDE SEQUENCE</scope>
</reference>
<gene>
    <name evidence="1" type="ORF">OKA104_LOCUS48850</name>
</gene>
<comment type="caution">
    <text evidence="1">The sequence shown here is derived from an EMBL/GenBank/DDBJ whole genome shotgun (WGS) entry which is preliminary data.</text>
</comment>
<evidence type="ECO:0000313" key="2">
    <source>
        <dbReference type="Proteomes" id="UP000663881"/>
    </source>
</evidence>
<dbReference type="AlphaFoldDB" id="A0A820L9Y2"/>
<dbReference type="Proteomes" id="UP000663881">
    <property type="component" value="Unassembled WGS sequence"/>
</dbReference>
<evidence type="ECO:0000313" key="1">
    <source>
        <dbReference type="EMBL" id="CAF4351905.1"/>
    </source>
</evidence>
<proteinExistence type="predicted"/>